<dbReference type="RefSeq" id="WP_183627530.1">
    <property type="nucleotide sequence ID" value="NZ_JACIDX010000015.1"/>
</dbReference>
<gene>
    <name evidence="2" type="ORF">GGR38_003635</name>
</gene>
<evidence type="ECO:0000313" key="2">
    <source>
        <dbReference type="EMBL" id="MBB3956669.1"/>
    </source>
</evidence>
<keyword evidence="1" id="KW-0472">Membrane</keyword>
<feature type="transmembrane region" description="Helical" evidence="1">
    <location>
        <begin position="186"/>
        <end position="208"/>
    </location>
</feature>
<evidence type="ECO:0008006" key="4">
    <source>
        <dbReference type="Google" id="ProtNLM"/>
    </source>
</evidence>
<evidence type="ECO:0000256" key="1">
    <source>
        <dbReference type="SAM" id="Phobius"/>
    </source>
</evidence>
<dbReference type="AlphaFoldDB" id="A0A7W6CHL7"/>
<protein>
    <recommendedName>
        <fullName evidence="4">DUF1109 domain-containing protein</fullName>
    </recommendedName>
</protein>
<evidence type="ECO:0000313" key="3">
    <source>
        <dbReference type="Proteomes" id="UP000548867"/>
    </source>
</evidence>
<keyword evidence="1" id="KW-0812">Transmembrane</keyword>
<keyword evidence="3" id="KW-1185">Reference proteome</keyword>
<dbReference type="EMBL" id="JACIDX010000015">
    <property type="protein sequence ID" value="MBB3956669.1"/>
    <property type="molecule type" value="Genomic_DNA"/>
</dbReference>
<feature type="transmembrane region" description="Helical" evidence="1">
    <location>
        <begin position="158"/>
        <end position="180"/>
    </location>
</feature>
<reference evidence="2 3" key="1">
    <citation type="submission" date="2020-08" db="EMBL/GenBank/DDBJ databases">
        <title>Genomic Encyclopedia of Type Strains, Phase IV (KMG-IV): sequencing the most valuable type-strain genomes for metagenomic binning, comparative biology and taxonomic classification.</title>
        <authorList>
            <person name="Goeker M."/>
        </authorList>
    </citation>
    <scope>NUCLEOTIDE SEQUENCE [LARGE SCALE GENOMIC DNA]</scope>
    <source>
        <strain evidence="2 3">DSM 27057</strain>
    </source>
</reference>
<organism evidence="2 3">
    <name type="scientific">Novosphingobium sediminicola</name>
    <dbReference type="NCBI Taxonomy" id="563162"/>
    <lineage>
        <taxon>Bacteria</taxon>
        <taxon>Pseudomonadati</taxon>
        <taxon>Pseudomonadota</taxon>
        <taxon>Alphaproteobacteria</taxon>
        <taxon>Sphingomonadales</taxon>
        <taxon>Sphingomonadaceae</taxon>
        <taxon>Novosphingobium</taxon>
    </lineage>
</organism>
<feature type="transmembrane region" description="Helical" evidence="1">
    <location>
        <begin position="94"/>
        <end position="114"/>
    </location>
</feature>
<feature type="transmembrane region" description="Helical" evidence="1">
    <location>
        <begin position="21"/>
        <end position="42"/>
    </location>
</feature>
<proteinExistence type="predicted"/>
<feature type="transmembrane region" description="Helical" evidence="1">
    <location>
        <begin position="62"/>
        <end position="82"/>
    </location>
</feature>
<accession>A0A7W6CHL7</accession>
<comment type="caution">
    <text evidence="2">The sequence shown here is derived from an EMBL/GenBank/DDBJ whole genome shotgun (WGS) entry which is preliminary data.</text>
</comment>
<name>A0A7W6CHL7_9SPHN</name>
<sequence>MRDFETLIDELSQGAAPVRRVLPASWRALGWAPVALGAGYLSTRMLHRFSPDWDGPHAALSAANAALSIGLGLAAFASALSISVAGGRALGRGWMVLGLIAWIALAAASMALASHPLAYAPGVGRYCYTFVLTAGLPMVGVVILALRRTRSLRPGPSLLAAGMAIAFLSFGLLAFCHPAQMSVADFVMHVLAALTLGAVTVAVGHRAVRA</sequence>
<feature type="transmembrane region" description="Helical" evidence="1">
    <location>
        <begin position="126"/>
        <end position="146"/>
    </location>
</feature>
<keyword evidence="1" id="KW-1133">Transmembrane helix</keyword>
<dbReference type="Proteomes" id="UP000548867">
    <property type="component" value="Unassembled WGS sequence"/>
</dbReference>